<evidence type="ECO:0000256" key="1">
    <source>
        <dbReference type="SAM" id="SignalP"/>
    </source>
</evidence>
<evidence type="ECO:0000313" key="3">
    <source>
        <dbReference type="Proteomes" id="UP001172159"/>
    </source>
</evidence>
<dbReference type="AlphaFoldDB" id="A0AA40A3Y3"/>
<gene>
    <name evidence="2" type="ORF">B0T21DRAFT_82003</name>
</gene>
<dbReference type="Proteomes" id="UP001172159">
    <property type="component" value="Unassembled WGS sequence"/>
</dbReference>
<organism evidence="2 3">
    <name type="scientific">Apiosordaria backusii</name>
    <dbReference type="NCBI Taxonomy" id="314023"/>
    <lineage>
        <taxon>Eukaryota</taxon>
        <taxon>Fungi</taxon>
        <taxon>Dikarya</taxon>
        <taxon>Ascomycota</taxon>
        <taxon>Pezizomycotina</taxon>
        <taxon>Sordariomycetes</taxon>
        <taxon>Sordariomycetidae</taxon>
        <taxon>Sordariales</taxon>
        <taxon>Lasiosphaeriaceae</taxon>
        <taxon>Apiosordaria</taxon>
    </lineage>
</organism>
<dbReference type="EMBL" id="JAUKTV010000018">
    <property type="protein sequence ID" value="KAK0708827.1"/>
    <property type="molecule type" value="Genomic_DNA"/>
</dbReference>
<feature type="signal peptide" evidence="1">
    <location>
        <begin position="1"/>
        <end position="19"/>
    </location>
</feature>
<feature type="chain" id="PRO_5041356534" description="IDI-3 protein" evidence="1">
    <location>
        <begin position="20"/>
        <end position="196"/>
    </location>
</feature>
<reference evidence="2" key="1">
    <citation type="submission" date="2023-06" db="EMBL/GenBank/DDBJ databases">
        <title>Genome-scale phylogeny and comparative genomics of the fungal order Sordariales.</title>
        <authorList>
            <consortium name="Lawrence Berkeley National Laboratory"/>
            <person name="Hensen N."/>
            <person name="Bonometti L."/>
            <person name="Westerberg I."/>
            <person name="Brannstrom I.O."/>
            <person name="Guillou S."/>
            <person name="Cros-Aarteil S."/>
            <person name="Calhoun S."/>
            <person name="Haridas S."/>
            <person name="Kuo A."/>
            <person name="Mondo S."/>
            <person name="Pangilinan J."/>
            <person name="Riley R."/>
            <person name="Labutti K."/>
            <person name="Andreopoulos B."/>
            <person name="Lipzen A."/>
            <person name="Chen C."/>
            <person name="Yanf M."/>
            <person name="Daum C."/>
            <person name="Ng V."/>
            <person name="Clum A."/>
            <person name="Steindorff A."/>
            <person name="Ohm R."/>
            <person name="Martin F."/>
            <person name="Silar P."/>
            <person name="Natvig D."/>
            <person name="Lalanne C."/>
            <person name="Gautier V."/>
            <person name="Ament-Velasquez S.L."/>
            <person name="Kruys A."/>
            <person name="Hutchinson M.I."/>
            <person name="Powell A.J."/>
            <person name="Barry K."/>
            <person name="Miller A.N."/>
            <person name="Grigoriev I.V."/>
            <person name="Debuchy R."/>
            <person name="Gladieux P."/>
            <person name="Thoren M.H."/>
            <person name="Johannesson H."/>
        </authorList>
    </citation>
    <scope>NUCLEOTIDE SEQUENCE</scope>
    <source>
        <strain evidence="2">CBS 540.89</strain>
    </source>
</reference>
<comment type="caution">
    <text evidence="2">The sequence shown here is derived from an EMBL/GenBank/DDBJ whole genome shotgun (WGS) entry which is preliminary data.</text>
</comment>
<keyword evidence="1" id="KW-0732">Signal</keyword>
<sequence length="196" mass="20869">MFSKTALVALLTSLTLTSAAPAEEISARQAPAEIAPTTVIAHALADAWDNYCSAPTSYGYLARNVWNGQESGQTTLFTFTYPAESAGKQCWLDFYHAQPSWISNTNGIQVDVFTSWGENTCNPGDKSNKRDANLGRLNVPATGAATWAAKYSTSLTQKGPCKAPGTVERLELVAVGDNTSISYPQGPGAGLRILYA</sequence>
<proteinExistence type="predicted"/>
<name>A0AA40A3Y3_9PEZI</name>
<protein>
    <recommendedName>
        <fullName evidence="4">IDI-3 protein</fullName>
    </recommendedName>
</protein>
<evidence type="ECO:0008006" key="4">
    <source>
        <dbReference type="Google" id="ProtNLM"/>
    </source>
</evidence>
<evidence type="ECO:0000313" key="2">
    <source>
        <dbReference type="EMBL" id="KAK0708827.1"/>
    </source>
</evidence>
<accession>A0AA40A3Y3</accession>
<keyword evidence="3" id="KW-1185">Reference proteome</keyword>